<evidence type="ECO:0000313" key="1">
    <source>
        <dbReference type="EMBL" id="TMS16249.1"/>
    </source>
</evidence>
<proteinExistence type="predicted"/>
<comment type="caution">
    <text evidence="1">The sequence shown here is derived from an EMBL/GenBank/DDBJ whole genome shotgun (WGS) entry which is preliminary data.</text>
</comment>
<dbReference type="EMBL" id="CM011681">
    <property type="protein sequence ID" value="TMS16249.1"/>
    <property type="molecule type" value="Genomic_DNA"/>
</dbReference>
<organism evidence="1 2">
    <name type="scientific">Larimichthys crocea</name>
    <name type="common">Large yellow croaker</name>
    <name type="synonym">Pseudosciaena crocea</name>
    <dbReference type="NCBI Taxonomy" id="215358"/>
    <lineage>
        <taxon>Eukaryota</taxon>
        <taxon>Metazoa</taxon>
        <taxon>Chordata</taxon>
        <taxon>Craniata</taxon>
        <taxon>Vertebrata</taxon>
        <taxon>Euteleostomi</taxon>
        <taxon>Actinopterygii</taxon>
        <taxon>Neopterygii</taxon>
        <taxon>Teleostei</taxon>
        <taxon>Neoteleostei</taxon>
        <taxon>Acanthomorphata</taxon>
        <taxon>Eupercaria</taxon>
        <taxon>Sciaenidae</taxon>
        <taxon>Larimichthys</taxon>
    </lineage>
</organism>
<evidence type="ECO:0000313" key="2">
    <source>
        <dbReference type="Proteomes" id="UP000793456"/>
    </source>
</evidence>
<dbReference type="Proteomes" id="UP000793456">
    <property type="component" value="Chromosome VIII"/>
</dbReference>
<keyword evidence="2" id="KW-1185">Reference proteome</keyword>
<reference evidence="1" key="1">
    <citation type="submission" date="2018-11" db="EMBL/GenBank/DDBJ databases">
        <title>The sequence and de novo assembly of Larimichthys crocea genome using PacBio and Hi-C technologies.</title>
        <authorList>
            <person name="Xu P."/>
            <person name="Chen B."/>
            <person name="Zhou Z."/>
            <person name="Ke Q."/>
            <person name="Wu Y."/>
            <person name="Bai H."/>
            <person name="Pu F."/>
        </authorList>
    </citation>
    <scope>NUCLEOTIDE SEQUENCE</scope>
    <source>
        <tissue evidence="1">Muscle</tissue>
    </source>
</reference>
<protein>
    <submittedName>
        <fullName evidence="1">Uncharacterized protein</fullName>
    </submittedName>
</protein>
<accession>A0ACD3RC52</accession>
<gene>
    <name evidence="1" type="ORF">E3U43_013542</name>
</gene>
<sequence>MVNCLRALEEILKEEGGIAINKPITHHLLNRLKDCDVWGQCEVLRILQRYQPQSEDELFNILSLLDASLVSPHSPVMAATLSLFLSLCSSLPAVSLAALERVRGPLLAACGSTSREMRFTALCHIQLLLRSLPGLMGAHYKRFFCGYAEPAYIKQRKMQVLVELVNDENVAMLLDELKGYCTDVNTDTAQAAISAIGRIGRSYSDSCLQILTGLLALKQDHITSAVVQTMRDLVWVCPQCSDTVCLALESCEETLQDSQGRQALLWLLGVYEEETDMCVRDQALLYYRLLHCGIGETRKVLQGRRSDPSLGVLIGRPAEPISQWARSFNTLEPLRQGTIETESASRGSPEHVTFEPKTNTDLSDTLNCSQVEKVHSDSDSASRHTDSCADVLASSVAVALSLSLSPALSPEEFERLWLQRQALHSEQGAEKMVEEEDYVCLEAWFQSTAIPHCSPQSLQAGLQLVNIQTLAFTPPHTLPWRVYLYTHAQHGHSGDAPRSTLILGELLHTGEANNKAGAKKGMCDGEVGVEGMQAERVREGVQTTDDGLSGKESVRKEEGVKVTLKQQPRDDQALKGFLSILKTVLHTLSSERN</sequence>
<name>A0ACD3RC52_LARCR</name>